<reference evidence="3 4" key="2">
    <citation type="submission" date="2024-10" db="EMBL/GenBank/DDBJ databases">
        <authorList>
            <person name="Ryan C."/>
        </authorList>
    </citation>
    <scope>NUCLEOTIDE SEQUENCE [LARGE SCALE GENOMIC DNA]</scope>
</reference>
<feature type="domain" description="F-box" evidence="2">
    <location>
        <begin position="34"/>
        <end position="70"/>
    </location>
</feature>
<dbReference type="SUPFAM" id="SSF81383">
    <property type="entry name" value="F-box domain"/>
    <property type="match status" value="1"/>
</dbReference>
<reference evidence="4" key="1">
    <citation type="submission" date="2024-06" db="EMBL/GenBank/DDBJ databases">
        <authorList>
            <person name="Ryan C."/>
        </authorList>
    </citation>
    <scope>NUCLEOTIDE SEQUENCE [LARGE SCALE GENOMIC DNA]</scope>
</reference>
<gene>
    <name evidence="3" type="ORF">URODEC1_LOCUS91080</name>
</gene>
<dbReference type="PROSITE" id="PS50181">
    <property type="entry name" value="FBOX"/>
    <property type="match status" value="1"/>
</dbReference>
<dbReference type="EMBL" id="OZ075145">
    <property type="protein sequence ID" value="CAL5049563.1"/>
    <property type="molecule type" value="Genomic_DNA"/>
</dbReference>
<proteinExistence type="predicted"/>
<keyword evidence="4" id="KW-1185">Reference proteome</keyword>
<dbReference type="PANTHER" id="PTHR34145">
    <property type="entry name" value="OS02G0105600 PROTEIN"/>
    <property type="match status" value="1"/>
</dbReference>
<name>A0ABC9E2B4_9POAL</name>
<feature type="region of interest" description="Disordered" evidence="1">
    <location>
        <begin position="1"/>
        <end position="35"/>
    </location>
</feature>
<dbReference type="Pfam" id="PF00646">
    <property type="entry name" value="F-box"/>
    <property type="match status" value="1"/>
</dbReference>
<sequence>MAIDAAAGGGGEKKQRVDGQGDPSESVGADAIPADPISALPDELRQRILTHLPLKDAVRTGPVARGWRDLWRCRWAHRGSVELHLRSRDAPRIELDALECEPRPRRRLDRFSLVVDTCKLKSSELRRFIEYAAECRVEDLHVEVRKTTAAEKLNFHLPLASPLLARLSLRRISISNMYYKGAQPFHALEVILLHSVSIAQVTFYRMMELCPNLLTLDLRGCDCEHLFFWGRAMDWPAKLRSVTVAECDGTIKLDLVRVRSLRSFRYSCGFLDIPFSLAGDAVLSDLYIRFLYSSVTVSRRAQEFNKGLPNDLSALTVLTICNNALLVASSSYDDGGTAQLPKLSNLHGLRELHLLMLKMEYANLADIYLFLKTCKCHSLERLFVQLPGFVYKSMESSLDVVPEEPPEDGLDNLAMVKVMNFNWCWAEVQLVSFLLRKAKSLQKLLVVSPNVTPPDVPGVQDEDLLFLKEALANGKIMLSESDDAATQPYHSEVFIESSCQSPVGLEPYG</sequence>
<accession>A0ABC9E2B4</accession>
<dbReference type="Gene3D" id="1.20.1280.50">
    <property type="match status" value="1"/>
</dbReference>
<dbReference type="InterPro" id="IPR001810">
    <property type="entry name" value="F-box_dom"/>
</dbReference>
<dbReference type="InterPro" id="IPR032675">
    <property type="entry name" value="LRR_dom_sf"/>
</dbReference>
<dbReference type="SUPFAM" id="SSF52047">
    <property type="entry name" value="RNI-like"/>
    <property type="match status" value="1"/>
</dbReference>
<evidence type="ECO:0000259" key="2">
    <source>
        <dbReference type="PROSITE" id="PS50181"/>
    </source>
</evidence>
<dbReference type="InterPro" id="IPR036047">
    <property type="entry name" value="F-box-like_dom_sf"/>
</dbReference>
<dbReference type="PANTHER" id="PTHR34145:SF65">
    <property type="entry name" value="FBD DOMAIN-CONTAINING PROTEIN"/>
    <property type="match status" value="1"/>
</dbReference>
<dbReference type="Gene3D" id="3.80.10.10">
    <property type="entry name" value="Ribonuclease Inhibitor"/>
    <property type="match status" value="1"/>
</dbReference>
<dbReference type="AlphaFoldDB" id="A0ABC9E2B4"/>
<evidence type="ECO:0000313" key="4">
    <source>
        <dbReference type="Proteomes" id="UP001497457"/>
    </source>
</evidence>
<dbReference type="InterPro" id="IPR053772">
    <property type="entry name" value="At1g61320/At1g61330-like"/>
</dbReference>
<evidence type="ECO:0000313" key="3">
    <source>
        <dbReference type="EMBL" id="CAL5049563.1"/>
    </source>
</evidence>
<organism evidence="3 4">
    <name type="scientific">Urochloa decumbens</name>
    <dbReference type="NCBI Taxonomy" id="240449"/>
    <lineage>
        <taxon>Eukaryota</taxon>
        <taxon>Viridiplantae</taxon>
        <taxon>Streptophyta</taxon>
        <taxon>Embryophyta</taxon>
        <taxon>Tracheophyta</taxon>
        <taxon>Spermatophyta</taxon>
        <taxon>Magnoliopsida</taxon>
        <taxon>Liliopsida</taxon>
        <taxon>Poales</taxon>
        <taxon>Poaceae</taxon>
        <taxon>PACMAD clade</taxon>
        <taxon>Panicoideae</taxon>
        <taxon>Panicodae</taxon>
        <taxon>Paniceae</taxon>
        <taxon>Melinidinae</taxon>
        <taxon>Urochloa</taxon>
    </lineage>
</organism>
<dbReference type="Proteomes" id="UP001497457">
    <property type="component" value="Chromosome 35b"/>
</dbReference>
<protein>
    <recommendedName>
        <fullName evidence="2">F-box domain-containing protein</fullName>
    </recommendedName>
</protein>
<evidence type="ECO:0000256" key="1">
    <source>
        <dbReference type="SAM" id="MobiDB-lite"/>
    </source>
</evidence>